<gene>
    <name evidence="7" type="ORF">ACFQ39_14185</name>
</gene>
<keyword evidence="3 6" id="KW-0812">Transmembrane</keyword>
<dbReference type="EMBL" id="JBHTMY010000004">
    <property type="protein sequence ID" value="MFD1316770.1"/>
    <property type="molecule type" value="Genomic_DNA"/>
</dbReference>
<evidence type="ECO:0000256" key="4">
    <source>
        <dbReference type="ARBA" id="ARBA00022989"/>
    </source>
</evidence>
<keyword evidence="2" id="KW-1003">Cell membrane</keyword>
<evidence type="ECO:0000256" key="5">
    <source>
        <dbReference type="ARBA" id="ARBA00023136"/>
    </source>
</evidence>
<feature type="transmembrane region" description="Helical" evidence="6">
    <location>
        <begin position="218"/>
        <end position="243"/>
    </location>
</feature>
<feature type="transmembrane region" description="Helical" evidence="6">
    <location>
        <begin position="386"/>
        <end position="412"/>
    </location>
</feature>
<keyword evidence="4 6" id="KW-1133">Transmembrane helix</keyword>
<feature type="transmembrane region" description="Helical" evidence="6">
    <location>
        <begin position="152"/>
        <end position="171"/>
    </location>
</feature>
<reference evidence="8" key="1">
    <citation type="journal article" date="2019" name="Int. J. Syst. Evol. Microbiol.">
        <title>The Global Catalogue of Microorganisms (GCM) 10K type strain sequencing project: providing services to taxonomists for standard genome sequencing and annotation.</title>
        <authorList>
            <consortium name="The Broad Institute Genomics Platform"/>
            <consortium name="The Broad Institute Genome Sequencing Center for Infectious Disease"/>
            <person name="Wu L."/>
            <person name="Ma J."/>
        </authorList>
    </citation>
    <scope>NUCLEOTIDE SEQUENCE [LARGE SCALE GENOMIC DNA]</scope>
    <source>
        <strain evidence="8">CCUG 61485</strain>
    </source>
</reference>
<organism evidence="7 8">
    <name type="scientific">Namhaeicola litoreus</name>
    <dbReference type="NCBI Taxonomy" id="1052145"/>
    <lineage>
        <taxon>Bacteria</taxon>
        <taxon>Pseudomonadati</taxon>
        <taxon>Bacteroidota</taxon>
        <taxon>Flavobacteriia</taxon>
        <taxon>Flavobacteriales</taxon>
        <taxon>Flavobacteriaceae</taxon>
        <taxon>Namhaeicola</taxon>
    </lineage>
</organism>
<feature type="transmembrane region" description="Helical" evidence="6">
    <location>
        <begin position="361"/>
        <end position="380"/>
    </location>
</feature>
<evidence type="ECO:0000313" key="8">
    <source>
        <dbReference type="Proteomes" id="UP001597201"/>
    </source>
</evidence>
<feature type="transmembrane region" description="Helical" evidence="6">
    <location>
        <begin position="122"/>
        <end position="140"/>
    </location>
</feature>
<feature type="transmembrane region" description="Helical" evidence="6">
    <location>
        <begin position="295"/>
        <end position="312"/>
    </location>
</feature>
<evidence type="ECO:0000256" key="1">
    <source>
        <dbReference type="ARBA" id="ARBA00004651"/>
    </source>
</evidence>
<feature type="transmembrane region" description="Helical" evidence="6">
    <location>
        <begin position="91"/>
        <end position="110"/>
    </location>
</feature>
<feature type="transmembrane region" description="Helical" evidence="6">
    <location>
        <begin position="177"/>
        <end position="197"/>
    </location>
</feature>
<dbReference type="RefSeq" id="WP_377180137.1">
    <property type="nucleotide sequence ID" value="NZ_JBHTMY010000004.1"/>
</dbReference>
<comment type="subcellular location">
    <subcellularLocation>
        <location evidence="1">Cell membrane</location>
        <topology evidence="1">Multi-pass membrane protein</topology>
    </subcellularLocation>
</comment>
<dbReference type="InterPro" id="IPR050833">
    <property type="entry name" value="Poly_Biosynth_Transport"/>
</dbReference>
<evidence type="ECO:0000256" key="3">
    <source>
        <dbReference type="ARBA" id="ARBA00022692"/>
    </source>
</evidence>
<keyword evidence="5 6" id="KW-0472">Membrane</keyword>
<keyword evidence="8" id="KW-1185">Reference proteome</keyword>
<proteinExistence type="predicted"/>
<evidence type="ECO:0000256" key="2">
    <source>
        <dbReference type="ARBA" id="ARBA00022475"/>
    </source>
</evidence>
<evidence type="ECO:0000256" key="6">
    <source>
        <dbReference type="SAM" id="Phobius"/>
    </source>
</evidence>
<feature type="transmembrane region" description="Helical" evidence="6">
    <location>
        <begin position="332"/>
        <end position="349"/>
    </location>
</feature>
<feature type="transmembrane region" description="Helical" evidence="6">
    <location>
        <begin position="48"/>
        <end position="71"/>
    </location>
</feature>
<comment type="caution">
    <text evidence="7">The sequence shown here is derived from an EMBL/GenBank/DDBJ whole genome shotgun (WGS) entry which is preliminary data.</text>
</comment>
<dbReference type="Proteomes" id="UP001597201">
    <property type="component" value="Unassembled WGS sequence"/>
</dbReference>
<protein>
    <submittedName>
        <fullName evidence="7">Polysaccharide biosynthesis C-terminal domain-containing protein</fullName>
    </submittedName>
</protein>
<dbReference type="PANTHER" id="PTHR30250">
    <property type="entry name" value="PST FAMILY PREDICTED COLANIC ACID TRANSPORTER"/>
    <property type="match status" value="1"/>
</dbReference>
<feature type="transmembrane region" description="Helical" evidence="6">
    <location>
        <begin position="16"/>
        <end position="36"/>
    </location>
</feature>
<accession>A0ABW3Y5N6</accession>
<evidence type="ECO:0000313" key="7">
    <source>
        <dbReference type="EMBL" id="MFD1316770.1"/>
    </source>
</evidence>
<name>A0ABW3Y5N6_9FLAO</name>
<feature type="transmembrane region" description="Helical" evidence="6">
    <location>
        <begin position="255"/>
        <end position="275"/>
    </location>
</feature>
<dbReference type="PANTHER" id="PTHR30250:SF11">
    <property type="entry name" value="O-ANTIGEN TRANSPORTER-RELATED"/>
    <property type="match status" value="1"/>
</dbReference>
<sequence>MDSIKTYIKNFLSRKGGWVFSSMIIGKLFIFFSSWIALKLLPQDDLGYLLFALNIILFFVPISGLGATHGLLRFGSFQETSDSRQNLLREVLIKGFIFSTILMGSIIVMSRFLTIKMPGSQFYLLGLSFLILTLFFLEAIKTYYRIIGKNEIYAKIEITNALILLPAVFITCYFFGIWGYLSTLVLTPMLATLVYFPKNIIQTSTSGNKLLGIDFWKYSVFTGLSNSVTQLLAIADIFLIGYLLKDPAQVTFYKYLSLIPLSLVLLPNAFLMTDFVSLTTHIKNSRYISQYIKQYISLLIIILLGIWTIHFIFIEDILKFLGRDFLPYKKVYLFLLFGVTAVILLRILFGNLLSAFGKARINFWIASFSVVINLLLNLYFIPTQGILGAAITSCLTMWISSLLSMFCVYYFLKKSGK</sequence>